<sequence length="78" mass="8641">MMIYIEGLKKKNPSPTPPHKREGLNLPHPQRSHLAKALPRVLSPLVGEMAVARGGLFLAGQRHRRQPVAKHVVIEGAR</sequence>
<reference evidence="2 3" key="1">
    <citation type="submission" date="2019-07" db="EMBL/GenBank/DDBJ databases">
        <title>Ln-dependent methylotrophs.</title>
        <authorList>
            <person name="Tani A."/>
        </authorList>
    </citation>
    <scope>NUCLEOTIDE SEQUENCE [LARGE SCALE GENOMIC DNA]</scope>
    <source>
        <strain evidence="2 3">SM12</strain>
    </source>
</reference>
<organism evidence="2 3">
    <name type="scientific">Rhizobium straminoryzae</name>
    <dbReference type="NCBI Taxonomy" id="1387186"/>
    <lineage>
        <taxon>Bacteria</taxon>
        <taxon>Pseudomonadati</taxon>
        <taxon>Pseudomonadota</taxon>
        <taxon>Alphaproteobacteria</taxon>
        <taxon>Hyphomicrobiales</taxon>
        <taxon>Rhizobiaceae</taxon>
        <taxon>Rhizobium/Agrobacterium group</taxon>
        <taxon>Rhizobium</taxon>
    </lineage>
</organism>
<name>A0A549TDC0_9HYPH</name>
<protein>
    <submittedName>
        <fullName evidence="2">Uncharacterized protein</fullName>
    </submittedName>
</protein>
<comment type="caution">
    <text evidence="2">The sequence shown here is derived from an EMBL/GenBank/DDBJ whole genome shotgun (WGS) entry which is preliminary data.</text>
</comment>
<gene>
    <name evidence="2" type="ORF">FNA46_07225</name>
</gene>
<accession>A0A549TDC0</accession>
<evidence type="ECO:0000313" key="2">
    <source>
        <dbReference type="EMBL" id="TRL40054.1"/>
    </source>
</evidence>
<keyword evidence="3" id="KW-1185">Reference proteome</keyword>
<feature type="region of interest" description="Disordered" evidence="1">
    <location>
        <begin position="1"/>
        <end position="28"/>
    </location>
</feature>
<dbReference type="Proteomes" id="UP000316801">
    <property type="component" value="Unassembled WGS sequence"/>
</dbReference>
<dbReference type="AlphaFoldDB" id="A0A549TDC0"/>
<evidence type="ECO:0000256" key="1">
    <source>
        <dbReference type="SAM" id="MobiDB-lite"/>
    </source>
</evidence>
<dbReference type="EMBL" id="VJMG01000016">
    <property type="protein sequence ID" value="TRL40054.1"/>
    <property type="molecule type" value="Genomic_DNA"/>
</dbReference>
<proteinExistence type="predicted"/>
<dbReference type="RefSeq" id="WP_143124447.1">
    <property type="nucleotide sequence ID" value="NZ_VJMG01000016.1"/>
</dbReference>
<evidence type="ECO:0000313" key="3">
    <source>
        <dbReference type="Proteomes" id="UP000316801"/>
    </source>
</evidence>